<evidence type="ECO:0000259" key="6">
    <source>
        <dbReference type="Pfam" id="PF04893"/>
    </source>
</evidence>
<accession>A0ABR8MYI2</accession>
<dbReference type="Pfam" id="PF04893">
    <property type="entry name" value="Yip1"/>
    <property type="match status" value="1"/>
</dbReference>
<evidence type="ECO:0000256" key="1">
    <source>
        <dbReference type="ARBA" id="ARBA00004141"/>
    </source>
</evidence>
<proteinExistence type="predicted"/>
<feature type="transmembrane region" description="Helical" evidence="5">
    <location>
        <begin position="105"/>
        <end position="123"/>
    </location>
</feature>
<keyword evidence="8" id="KW-1185">Reference proteome</keyword>
<evidence type="ECO:0000313" key="8">
    <source>
        <dbReference type="Proteomes" id="UP000609346"/>
    </source>
</evidence>
<feature type="transmembrane region" description="Helical" evidence="5">
    <location>
        <begin position="135"/>
        <end position="152"/>
    </location>
</feature>
<evidence type="ECO:0000256" key="2">
    <source>
        <dbReference type="ARBA" id="ARBA00022692"/>
    </source>
</evidence>
<dbReference type="EMBL" id="JACXZA010000003">
    <property type="protein sequence ID" value="MBD3919574.1"/>
    <property type="molecule type" value="Genomic_DNA"/>
</dbReference>
<gene>
    <name evidence="7" type="ORF">H8B09_12490</name>
</gene>
<sequence length="204" mass="23436">MEAIKLVRQSLFHPFDFFYDIQFEKRAKLINAVAIMAFACVARIVSLMLSGFAFRTREAVDVSVPIEILWIVIPWVTWAIANWAVSTIIDGEGKFKDILISSSYVYLPYIVLIIPVSLLSNLLTLKEISIYGGIYYFMYGWMAVMLFLQVMIIHDFEFGKTVGIILLSILGMIIMWLIIVMIYGLVNQAIVFVVNILKEIRYRS</sequence>
<keyword evidence="2 5" id="KW-0812">Transmembrane</keyword>
<comment type="caution">
    <text evidence="7">The sequence shown here is derived from an EMBL/GenBank/DDBJ whole genome shotgun (WGS) entry which is preliminary data.</text>
</comment>
<evidence type="ECO:0000256" key="5">
    <source>
        <dbReference type="SAM" id="Phobius"/>
    </source>
</evidence>
<feature type="transmembrane region" description="Helical" evidence="5">
    <location>
        <begin position="29"/>
        <end position="54"/>
    </location>
</feature>
<feature type="transmembrane region" description="Helical" evidence="5">
    <location>
        <begin position="66"/>
        <end position="85"/>
    </location>
</feature>
<name>A0ABR8MYI2_9BACL</name>
<feature type="domain" description="Yip1" evidence="6">
    <location>
        <begin position="9"/>
        <end position="178"/>
    </location>
</feature>
<evidence type="ECO:0000256" key="4">
    <source>
        <dbReference type="ARBA" id="ARBA00023136"/>
    </source>
</evidence>
<keyword evidence="3 5" id="KW-1133">Transmembrane helix</keyword>
<keyword evidence="4 5" id="KW-0472">Membrane</keyword>
<reference evidence="7 8" key="1">
    <citation type="submission" date="2020-09" db="EMBL/GenBank/DDBJ databases">
        <title>Paenibacillus sp. strain PR3 16S rRNA gene Genome sequencing and assembly.</title>
        <authorList>
            <person name="Kim J."/>
        </authorList>
    </citation>
    <scope>NUCLEOTIDE SEQUENCE [LARGE SCALE GENOMIC DNA]</scope>
    <source>
        <strain evidence="7 8">PR3</strain>
    </source>
</reference>
<organism evidence="7 8">
    <name type="scientific">Paenibacillus terricola</name>
    <dbReference type="NCBI Taxonomy" id="2763503"/>
    <lineage>
        <taxon>Bacteria</taxon>
        <taxon>Bacillati</taxon>
        <taxon>Bacillota</taxon>
        <taxon>Bacilli</taxon>
        <taxon>Bacillales</taxon>
        <taxon>Paenibacillaceae</taxon>
        <taxon>Paenibacillus</taxon>
    </lineage>
</organism>
<comment type="subcellular location">
    <subcellularLocation>
        <location evidence="1">Membrane</location>
        <topology evidence="1">Multi-pass membrane protein</topology>
    </subcellularLocation>
</comment>
<dbReference type="RefSeq" id="WP_191203888.1">
    <property type="nucleotide sequence ID" value="NZ_JACXZA010000003.1"/>
</dbReference>
<protein>
    <submittedName>
        <fullName evidence="7">YIP1 family protein</fullName>
    </submittedName>
</protein>
<evidence type="ECO:0000256" key="3">
    <source>
        <dbReference type="ARBA" id="ARBA00022989"/>
    </source>
</evidence>
<dbReference type="Proteomes" id="UP000609346">
    <property type="component" value="Unassembled WGS sequence"/>
</dbReference>
<evidence type="ECO:0000313" key="7">
    <source>
        <dbReference type="EMBL" id="MBD3919574.1"/>
    </source>
</evidence>
<dbReference type="InterPro" id="IPR006977">
    <property type="entry name" value="Yip1_dom"/>
</dbReference>
<feature type="transmembrane region" description="Helical" evidence="5">
    <location>
        <begin position="164"/>
        <end position="197"/>
    </location>
</feature>